<feature type="domain" description="BPL/LPL catalytic" evidence="2">
    <location>
        <begin position="13"/>
        <end position="195"/>
    </location>
</feature>
<dbReference type="PANTHER" id="PTHR12835:SF5">
    <property type="entry name" value="BIOTIN--PROTEIN LIGASE"/>
    <property type="match status" value="1"/>
</dbReference>
<dbReference type="PROSITE" id="PS51733">
    <property type="entry name" value="BPL_LPL_CATALYTIC"/>
    <property type="match status" value="1"/>
</dbReference>
<dbReference type="EC" id="6.3.4.15" evidence="3"/>
<name>A0A2I2MEV2_9BACT</name>
<proteinExistence type="predicted"/>
<evidence type="ECO:0000259" key="2">
    <source>
        <dbReference type="PROSITE" id="PS51733"/>
    </source>
</evidence>
<dbReference type="NCBIfam" id="TIGR00121">
    <property type="entry name" value="birA_ligase"/>
    <property type="match status" value="1"/>
</dbReference>
<dbReference type="GO" id="GO:0005737">
    <property type="term" value="C:cytoplasm"/>
    <property type="evidence" value="ECO:0007669"/>
    <property type="project" value="TreeGrafter"/>
</dbReference>
<dbReference type="InterPro" id="IPR004408">
    <property type="entry name" value="Biotin_CoA_COase_ligase"/>
</dbReference>
<dbReference type="PANTHER" id="PTHR12835">
    <property type="entry name" value="BIOTIN PROTEIN LIGASE"/>
    <property type="match status" value="1"/>
</dbReference>
<dbReference type="AlphaFoldDB" id="A0A2I2MEV2"/>
<accession>A0A2I2MEV2</accession>
<protein>
    <submittedName>
        <fullName evidence="3">BirA family transcriptional regulator, biotin operon repressor / biotin-[acetyl-CoA-carboxylase] ligase</fullName>
        <ecNumber evidence="3">6.3.4.15</ecNumber>
    </submittedName>
</protein>
<dbReference type="SUPFAM" id="SSF55681">
    <property type="entry name" value="Class II aaRS and biotin synthetases"/>
    <property type="match status" value="1"/>
</dbReference>
<sequence>MTAEGEEGCQLVRRFPPLFYLDVVSSTNSFLKNWSRKETLPSGTGLYAGTQTGGRGRRGNRWWHVPGNLALSIWVAEQTSPLPPWTLRLAWTLLTYLRSREIPCQLKYPNDIYLSANSLKLAGILVEKTACGAVLGLGLNRFLPEGLAAAACEDLPDHHTLALSVTELFYTHFLEEKNSKQETAPVLNELNALLLWKGEWVAWREEGKEHAGLGKIVELDLSGRLRVLEPSGNDRVLPETIRSVERVEASGRISR</sequence>
<gene>
    <name evidence="3" type="ORF">LFTS_00868</name>
</gene>
<organism evidence="3">
    <name type="scientific">Leptospirillum ferriphilum</name>
    <dbReference type="NCBI Taxonomy" id="178606"/>
    <lineage>
        <taxon>Bacteria</taxon>
        <taxon>Pseudomonadati</taxon>
        <taxon>Nitrospirota</taxon>
        <taxon>Nitrospiria</taxon>
        <taxon>Nitrospirales</taxon>
        <taxon>Nitrospiraceae</taxon>
        <taxon>Leptospirillum</taxon>
    </lineage>
</organism>
<dbReference type="InterPro" id="IPR045864">
    <property type="entry name" value="aa-tRNA-synth_II/BPL/LPL"/>
</dbReference>
<dbReference type="InterPro" id="IPR004143">
    <property type="entry name" value="BPL_LPL_catalytic"/>
</dbReference>
<evidence type="ECO:0000313" key="3">
    <source>
        <dbReference type="EMBL" id="SOU92244.1"/>
    </source>
</evidence>
<dbReference type="EMBL" id="LT966316">
    <property type="protein sequence ID" value="SOU92244.1"/>
    <property type="molecule type" value="Genomic_DNA"/>
</dbReference>
<dbReference type="OrthoDB" id="9807064at2"/>
<keyword evidence="1 3" id="KW-0436">Ligase</keyword>
<dbReference type="Gene3D" id="3.30.930.10">
    <property type="entry name" value="Bira Bifunctional Protein, Domain 2"/>
    <property type="match status" value="1"/>
</dbReference>
<dbReference type="GO" id="GO:0004077">
    <property type="term" value="F:biotin--[biotin carboxyl-carrier protein] ligase activity"/>
    <property type="evidence" value="ECO:0007669"/>
    <property type="project" value="UniProtKB-EC"/>
</dbReference>
<dbReference type="Pfam" id="PF03099">
    <property type="entry name" value="BPL_LplA_LipB"/>
    <property type="match status" value="1"/>
</dbReference>
<reference evidence="3" key="1">
    <citation type="submission" date="2017-12" db="EMBL/GenBank/DDBJ databases">
        <authorList>
            <consortium name="SysMetEx"/>
        </authorList>
    </citation>
    <scope>NUCLEOTIDE SEQUENCE</scope>
    <source>
        <strain evidence="3">Pb_238</strain>
    </source>
</reference>
<evidence type="ECO:0000256" key="1">
    <source>
        <dbReference type="ARBA" id="ARBA00022598"/>
    </source>
</evidence>